<gene>
    <name evidence="2" type="ORF">Pla108_23130</name>
</gene>
<protein>
    <submittedName>
        <fullName evidence="2">Uncharacterized protein</fullName>
    </submittedName>
</protein>
<keyword evidence="3" id="KW-1185">Reference proteome</keyword>
<keyword evidence="1" id="KW-0812">Transmembrane</keyword>
<dbReference type="EMBL" id="SJPR01000002">
    <property type="protein sequence ID" value="TWT98156.1"/>
    <property type="molecule type" value="Genomic_DNA"/>
</dbReference>
<proteinExistence type="predicted"/>
<evidence type="ECO:0000256" key="1">
    <source>
        <dbReference type="SAM" id="Phobius"/>
    </source>
</evidence>
<name>A0A5C6AFF3_9BACT</name>
<sequence length="63" mass="6834">MKQIAWILGALAVATIALAPFAYVTGSLSLDTYKWLALALTVVWFVTALWPGVEESVEHAVDD</sequence>
<dbReference type="OrthoDB" id="285304at2"/>
<evidence type="ECO:0000313" key="3">
    <source>
        <dbReference type="Proteomes" id="UP000317421"/>
    </source>
</evidence>
<feature type="transmembrane region" description="Helical" evidence="1">
    <location>
        <begin position="6"/>
        <end position="23"/>
    </location>
</feature>
<reference evidence="2 3" key="1">
    <citation type="submission" date="2019-02" db="EMBL/GenBank/DDBJ databases">
        <title>Deep-cultivation of Planctomycetes and their phenomic and genomic characterization uncovers novel biology.</title>
        <authorList>
            <person name="Wiegand S."/>
            <person name="Jogler M."/>
            <person name="Boedeker C."/>
            <person name="Pinto D."/>
            <person name="Vollmers J."/>
            <person name="Rivas-Marin E."/>
            <person name="Kohn T."/>
            <person name="Peeters S.H."/>
            <person name="Heuer A."/>
            <person name="Rast P."/>
            <person name="Oberbeckmann S."/>
            <person name="Bunk B."/>
            <person name="Jeske O."/>
            <person name="Meyerdierks A."/>
            <person name="Storesund J.E."/>
            <person name="Kallscheuer N."/>
            <person name="Luecker S."/>
            <person name="Lage O.M."/>
            <person name="Pohl T."/>
            <person name="Merkel B.J."/>
            <person name="Hornburger P."/>
            <person name="Mueller R.-W."/>
            <person name="Bruemmer F."/>
            <person name="Labrenz M."/>
            <person name="Spormann A.M."/>
            <person name="Op Den Camp H."/>
            <person name="Overmann J."/>
            <person name="Amann R."/>
            <person name="Jetten M.S.M."/>
            <person name="Mascher T."/>
            <person name="Medema M.H."/>
            <person name="Devos D.P."/>
            <person name="Kaster A.-K."/>
            <person name="Ovreas L."/>
            <person name="Rohde M."/>
            <person name="Galperin M.Y."/>
            <person name="Jogler C."/>
        </authorList>
    </citation>
    <scope>NUCLEOTIDE SEQUENCE [LARGE SCALE GENOMIC DNA]</scope>
    <source>
        <strain evidence="2 3">Pla108</strain>
    </source>
</reference>
<comment type="caution">
    <text evidence="2">The sequence shown here is derived from an EMBL/GenBank/DDBJ whole genome shotgun (WGS) entry which is preliminary data.</text>
</comment>
<feature type="transmembrane region" description="Helical" evidence="1">
    <location>
        <begin position="35"/>
        <end position="53"/>
    </location>
</feature>
<accession>A0A5C6AFF3</accession>
<keyword evidence="1" id="KW-1133">Transmembrane helix</keyword>
<organism evidence="2 3">
    <name type="scientific">Botrimarina colliarenosi</name>
    <dbReference type="NCBI Taxonomy" id="2528001"/>
    <lineage>
        <taxon>Bacteria</taxon>
        <taxon>Pseudomonadati</taxon>
        <taxon>Planctomycetota</taxon>
        <taxon>Planctomycetia</taxon>
        <taxon>Pirellulales</taxon>
        <taxon>Lacipirellulaceae</taxon>
        <taxon>Botrimarina</taxon>
    </lineage>
</organism>
<dbReference type="AlphaFoldDB" id="A0A5C6AFF3"/>
<dbReference type="RefSeq" id="WP_146445032.1">
    <property type="nucleotide sequence ID" value="NZ_SJPR01000002.1"/>
</dbReference>
<dbReference type="Proteomes" id="UP000317421">
    <property type="component" value="Unassembled WGS sequence"/>
</dbReference>
<evidence type="ECO:0000313" key="2">
    <source>
        <dbReference type="EMBL" id="TWT98156.1"/>
    </source>
</evidence>
<keyword evidence="1" id="KW-0472">Membrane</keyword>